<keyword evidence="3" id="KW-1185">Reference proteome</keyword>
<protein>
    <submittedName>
        <fullName evidence="2">Uncharacterized protein</fullName>
    </submittedName>
</protein>
<sequence length="290" mass="34142">MVNKRWFYALGFFTFLLIMGAYVIPFIPQFVVPLYEGDAVANQISYINYLLTLIATLATMGGIIFSVYSFYQSSRVPNMVKEEVNRSIQQHKEELDEKLLKSLKAMMILSEHSILGQELYPISLESKLERIETAEKEIPELWGMKYYKALIYWYSPHAKQSENRQKTLSLLSDHCVKNPDHVDAWIEIIDWYHQREDHVRALTNLETLLRRYPHAYKMAETRLQHELNTDLRKWRTSVIEKAKLKEMKKEGANRQILERFTIEELKEYIKEKAATEESCPSSRTAHCGRN</sequence>
<comment type="caution">
    <text evidence="2">The sequence shown here is derived from an EMBL/GenBank/DDBJ whole genome shotgun (WGS) entry which is preliminary data.</text>
</comment>
<keyword evidence="1" id="KW-1133">Transmembrane helix</keyword>
<evidence type="ECO:0000313" key="2">
    <source>
        <dbReference type="EMBL" id="MFC7440428.1"/>
    </source>
</evidence>
<proteinExistence type="predicted"/>
<organism evidence="2 3">
    <name type="scientific">Laceyella putida</name>
    <dbReference type="NCBI Taxonomy" id="110101"/>
    <lineage>
        <taxon>Bacteria</taxon>
        <taxon>Bacillati</taxon>
        <taxon>Bacillota</taxon>
        <taxon>Bacilli</taxon>
        <taxon>Bacillales</taxon>
        <taxon>Thermoactinomycetaceae</taxon>
        <taxon>Laceyella</taxon>
    </lineage>
</organism>
<feature type="transmembrane region" description="Helical" evidence="1">
    <location>
        <begin position="7"/>
        <end position="27"/>
    </location>
</feature>
<gene>
    <name evidence="2" type="ORF">ACFQNG_04580</name>
</gene>
<dbReference type="EMBL" id="JBHTBW010000011">
    <property type="protein sequence ID" value="MFC7440428.1"/>
    <property type="molecule type" value="Genomic_DNA"/>
</dbReference>
<keyword evidence="1" id="KW-0812">Transmembrane</keyword>
<dbReference type="Proteomes" id="UP001596500">
    <property type="component" value="Unassembled WGS sequence"/>
</dbReference>
<name>A0ABW2RHD9_9BACL</name>
<evidence type="ECO:0000313" key="3">
    <source>
        <dbReference type="Proteomes" id="UP001596500"/>
    </source>
</evidence>
<evidence type="ECO:0000256" key="1">
    <source>
        <dbReference type="SAM" id="Phobius"/>
    </source>
</evidence>
<dbReference type="RefSeq" id="WP_379863685.1">
    <property type="nucleotide sequence ID" value="NZ_JBHTBW010000011.1"/>
</dbReference>
<keyword evidence="1" id="KW-0472">Membrane</keyword>
<reference evidence="3" key="1">
    <citation type="journal article" date="2019" name="Int. J. Syst. Evol. Microbiol.">
        <title>The Global Catalogue of Microorganisms (GCM) 10K type strain sequencing project: providing services to taxonomists for standard genome sequencing and annotation.</title>
        <authorList>
            <consortium name="The Broad Institute Genomics Platform"/>
            <consortium name="The Broad Institute Genome Sequencing Center for Infectious Disease"/>
            <person name="Wu L."/>
            <person name="Ma J."/>
        </authorList>
    </citation>
    <scope>NUCLEOTIDE SEQUENCE [LARGE SCALE GENOMIC DNA]</scope>
    <source>
        <strain evidence="3">CGMCC 1.12942</strain>
    </source>
</reference>
<feature type="transmembrane region" description="Helical" evidence="1">
    <location>
        <begin position="47"/>
        <end position="71"/>
    </location>
</feature>
<accession>A0ABW2RHD9</accession>